<keyword evidence="3" id="KW-1185">Reference proteome</keyword>
<evidence type="ECO:0000313" key="2">
    <source>
        <dbReference type="EMBL" id="KAG7516669.1"/>
    </source>
</evidence>
<organism evidence="2 3">
    <name type="scientific">Solea senegalensis</name>
    <name type="common">Senegalese sole</name>
    <dbReference type="NCBI Taxonomy" id="28829"/>
    <lineage>
        <taxon>Eukaryota</taxon>
        <taxon>Metazoa</taxon>
        <taxon>Chordata</taxon>
        <taxon>Craniata</taxon>
        <taxon>Vertebrata</taxon>
        <taxon>Euteleostomi</taxon>
        <taxon>Actinopterygii</taxon>
        <taxon>Neopterygii</taxon>
        <taxon>Teleostei</taxon>
        <taxon>Neoteleostei</taxon>
        <taxon>Acanthomorphata</taxon>
        <taxon>Carangaria</taxon>
        <taxon>Pleuronectiformes</taxon>
        <taxon>Pleuronectoidei</taxon>
        <taxon>Soleidae</taxon>
        <taxon>Solea</taxon>
    </lineage>
</organism>
<dbReference type="EMBL" id="JAGKHQ010000005">
    <property type="protein sequence ID" value="KAG7516669.1"/>
    <property type="molecule type" value="Genomic_DNA"/>
</dbReference>
<evidence type="ECO:0000313" key="3">
    <source>
        <dbReference type="Proteomes" id="UP000693946"/>
    </source>
</evidence>
<dbReference type="Proteomes" id="UP000693946">
    <property type="component" value="Linkage Group LG13"/>
</dbReference>
<dbReference type="Pfam" id="PF17921">
    <property type="entry name" value="Integrase_H2C2"/>
    <property type="match status" value="1"/>
</dbReference>
<accession>A0AAV6SGJ1</accession>
<proteinExistence type="predicted"/>
<feature type="domain" description="Integrase zinc-binding" evidence="1">
    <location>
        <begin position="237"/>
        <end position="272"/>
    </location>
</feature>
<protein>
    <recommendedName>
        <fullName evidence="1">Integrase zinc-binding domain-containing protein</fullName>
    </recommendedName>
</protein>
<sequence length="312" mass="34995">MEELLGPHIHDCCIPYLDDMLDVEALHKVLQALQTHGVKLRPEKCELFRQEVSGRLPHKGGHKAPVSPLLAGGWVASLLCFLHFRVRVVTGPLGCCCWLRAVHRSVPLTACRWSLSGSVDPSVPRCVGRDRLIDHVLLLTHNETEQNIDDNLPTLTRSEEEEDGLNGSSVSVMTPDADPADGEAAFSAAVALTPKGESEEWADGEWETAQASNPNIQVVKGVIDPHSNEEHFQIVCPSSRCQEVWRKTHKAAAHAGVDRTLSWIRRRFYWPDQEGELEVSAEKMAVQRGGIERLQDRVQVDQRFLRRRSHFF</sequence>
<gene>
    <name evidence="2" type="ORF">JOB18_037529</name>
</gene>
<name>A0AAV6SGJ1_SOLSE</name>
<dbReference type="InterPro" id="IPR041588">
    <property type="entry name" value="Integrase_H2C2"/>
</dbReference>
<reference evidence="2 3" key="1">
    <citation type="journal article" date="2021" name="Sci. Rep.">
        <title>Chromosome anchoring in Senegalese sole (Solea senegalensis) reveals sex-associated markers and genome rearrangements in flatfish.</title>
        <authorList>
            <person name="Guerrero-Cozar I."/>
            <person name="Gomez-Garrido J."/>
            <person name="Berbel C."/>
            <person name="Martinez-Blanch J.F."/>
            <person name="Alioto T."/>
            <person name="Claros M.G."/>
            <person name="Gagnaire P.A."/>
            <person name="Manchado M."/>
        </authorList>
    </citation>
    <scope>NUCLEOTIDE SEQUENCE [LARGE SCALE GENOMIC DNA]</scope>
    <source>
        <strain evidence="2">Sse05_10M</strain>
    </source>
</reference>
<evidence type="ECO:0000259" key="1">
    <source>
        <dbReference type="Pfam" id="PF17921"/>
    </source>
</evidence>
<comment type="caution">
    <text evidence="2">The sequence shown here is derived from an EMBL/GenBank/DDBJ whole genome shotgun (WGS) entry which is preliminary data.</text>
</comment>
<dbReference type="AlphaFoldDB" id="A0AAV6SGJ1"/>